<reference evidence="1" key="1">
    <citation type="submission" date="2019-07" db="EMBL/GenBank/DDBJ databases">
        <title>Whole genome shotgun sequence of Lactobacillus kefiri NBRC 15888.</title>
        <authorList>
            <person name="Hosoyama A."/>
            <person name="Uohara A."/>
            <person name="Ohji S."/>
            <person name="Ichikawa N."/>
        </authorList>
    </citation>
    <scope>NUCLEOTIDE SEQUENCE [LARGE SCALE GENOMIC DNA]</scope>
    <source>
        <strain evidence="1">NBRC 15888</strain>
    </source>
</reference>
<gene>
    <name evidence="1" type="ORF">LKE01_19620</name>
</gene>
<dbReference type="EMBL" id="BJVK01000035">
    <property type="protein sequence ID" value="GEL29142.1"/>
    <property type="molecule type" value="Genomic_DNA"/>
</dbReference>
<dbReference type="AlphaFoldDB" id="A0A511DWC5"/>
<keyword evidence="2" id="KW-1185">Reference proteome</keyword>
<protein>
    <submittedName>
        <fullName evidence="1">Uncharacterized protein</fullName>
    </submittedName>
</protein>
<evidence type="ECO:0000313" key="2">
    <source>
        <dbReference type="Proteomes" id="UP000321893"/>
    </source>
</evidence>
<accession>A0A511DWC5</accession>
<dbReference type="Proteomes" id="UP000321893">
    <property type="component" value="Unassembled WGS sequence"/>
</dbReference>
<proteinExistence type="predicted"/>
<evidence type="ECO:0000313" key="1">
    <source>
        <dbReference type="EMBL" id="GEL29142.1"/>
    </source>
</evidence>
<organism evidence="1 2">
    <name type="scientific">Lentilactobacillus kefiri</name>
    <name type="common">Lactobacillus kefiri</name>
    <dbReference type="NCBI Taxonomy" id="33962"/>
    <lineage>
        <taxon>Bacteria</taxon>
        <taxon>Bacillati</taxon>
        <taxon>Bacillota</taxon>
        <taxon>Bacilli</taxon>
        <taxon>Lactobacillales</taxon>
        <taxon>Lactobacillaceae</taxon>
        <taxon>Lentilactobacillus</taxon>
    </lineage>
</organism>
<comment type="caution">
    <text evidence="1">The sequence shown here is derived from an EMBL/GenBank/DDBJ whole genome shotgun (WGS) entry which is preliminary data.</text>
</comment>
<dbReference type="RefSeq" id="WP_261907173.1">
    <property type="nucleotide sequence ID" value="NZ_BJVK01000035.1"/>
</dbReference>
<dbReference type="GeneID" id="75692400"/>
<sequence>MQNTSNENQVLYQELVTEKQAEEKKSTIRTYSLISMIYMFLGE</sequence>
<name>A0A511DWC5_LENKE</name>